<dbReference type="PANTHER" id="PTHR45527">
    <property type="entry name" value="NONRIBOSOMAL PEPTIDE SYNTHETASE"/>
    <property type="match status" value="1"/>
</dbReference>
<dbReference type="InterPro" id="IPR006162">
    <property type="entry name" value="Ppantetheine_attach_site"/>
</dbReference>
<dbReference type="Gene3D" id="1.10.1200.10">
    <property type="entry name" value="ACP-like"/>
    <property type="match status" value="1"/>
</dbReference>
<dbReference type="GO" id="GO:0044550">
    <property type="term" value="P:secondary metabolite biosynthetic process"/>
    <property type="evidence" value="ECO:0007669"/>
    <property type="project" value="TreeGrafter"/>
</dbReference>
<dbReference type="FunFam" id="3.30.300.30:FF:000015">
    <property type="entry name" value="Nonribosomal peptide synthase SidD"/>
    <property type="match status" value="1"/>
</dbReference>
<dbReference type="GO" id="GO:0016874">
    <property type="term" value="F:ligase activity"/>
    <property type="evidence" value="ECO:0007669"/>
    <property type="project" value="UniProtKB-KW"/>
</dbReference>
<dbReference type="SMART" id="SM01294">
    <property type="entry name" value="PKS_PP_betabranch"/>
    <property type="match status" value="1"/>
</dbReference>
<dbReference type="SUPFAM" id="SSF52777">
    <property type="entry name" value="CoA-dependent acyltransferases"/>
    <property type="match status" value="3"/>
</dbReference>
<dbReference type="PROSITE" id="PS00455">
    <property type="entry name" value="AMP_BINDING"/>
    <property type="match status" value="1"/>
</dbReference>
<evidence type="ECO:0000256" key="2">
    <source>
        <dbReference type="ARBA" id="ARBA00022553"/>
    </source>
</evidence>
<dbReference type="SMART" id="SM00823">
    <property type="entry name" value="PKS_PP"/>
    <property type="match status" value="1"/>
</dbReference>
<dbReference type="InterPro" id="IPR009081">
    <property type="entry name" value="PP-bd_ACP"/>
</dbReference>
<dbReference type="GO" id="GO:0031177">
    <property type="term" value="F:phosphopantetheine binding"/>
    <property type="evidence" value="ECO:0007669"/>
    <property type="project" value="InterPro"/>
</dbReference>
<dbReference type="OrthoDB" id="416786at2759"/>
<evidence type="ECO:0000313" key="6">
    <source>
        <dbReference type="EMBL" id="KAH7125842.1"/>
    </source>
</evidence>
<dbReference type="Pfam" id="PF00668">
    <property type="entry name" value="Condensation"/>
    <property type="match status" value="1"/>
</dbReference>
<dbReference type="InterPro" id="IPR000873">
    <property type="entry name" value="AMP-dep_synth/lig_dom"/>
</dbReference>
<keyword evidence="2" id="KW-0597">Phosphoprotein</keyword>
<evidence type="ECO:0000313" key="7">
    <source>
        <dbReference type="Proteomes" id="UP000738349"/>
    </source>
</evidence>
<dbReference type="InterPro" id="IPR020806">
    <property type="entry name" value="PKS_PP-bd"/>
</dbReference>
<dbReference type="InterPro" id="IPR001242">
    <property type="entry name" value="Condensation_dom"/>
</dbReference>
<dbReference type="InterPro" id="IPR010071">
    <property type="entry name" value="AA_adenyl_dom"/>
</dbReference>
<dbReference type="InterPro" id="IPR023213">
    <property type="entry name" value="CAT-like_dom_sf"/>
</dbReference>
<dbReference type="EMBL" id="JAGMUV010000020">
    <property type="protein sequence ID" value="KAH7125842.1"/>
    <property type="molecule type" value="Genomic_DNA"/>
</dbReference>
<comment type="similarity">
    <text evidence="4">Belongs to the NRP synthetase family.</text>
</comment>
<organism evidence="6 7">
    <name type="scientific">Dactylonectria macrodidyma</name>
    <dbReference type="NCBI Taxonomy" id="307937"/>
    <lineage>
        <taxon>Eukaryota</taxon>
        <taxon>Fungi</taxon>
        <taxon>Dikarya</taxon>
        <taxon>Ascomycota</taxon>
        <taxon>Pezizomycotina</taxon>
        <taxon>Sordariomycetes</taxon>
        <taxon>Hypocreomycetidae</taxon>
        <taxon>Hypocreales</taxon>
        <taxon>Nectriaceae</taxon>
        <taxon>Dactylonectria</taxon>
    </lineage>
</organism>
<dbReference type="FunFam" id="1.10.1200.10:FF:000005">
    <property type="entry name" value="Nonribosomal peptide synthetase 1"/>
    <property type="match status" value="1"/>
</dbReference>
<gene>
    <name evidence="6" type="ORF">EDB81DRAFT_910495</name>
</gene>
<protein>
    <recommendedName>
        <fullName evidence="5">Carrier domain-containing protein</fullName>
    </recommendedName>
</protein>
<dbReference type="Pfam" id="PF00501">
    <property type="entry name" value="AMP-binding"/>
    <property type="match status" value="1"/>
</dbReference>
<evidence type="ECO:0000256" key="1">
    <source>
        <dbReference type="ARBA" id="ARBA00022450"/>
    </source>
</evidence>
<dbReference type="Gene3D" id="3.30.559.10">
    <property type="entry name" value="Chloramphenicol acetyltransferase-like domain"/>
    <property type="match status" value="1"/>
</dbReference>
<dbReference type="PROSITE" id="PS50075">
    <property type="entry name" value="CARRIER"/>
    <property type="match status" value="1"/>
</dbReference>
<dbReference type="InterPro" id="IPR036736">
    <property type="entry name" value="ACP-like_sf"/>
</dbReference>
<dbReference type="GO" id="GO:0043041">
    <property type="term" value="P:amino acid activation for nonribosomal peptide biosynthetic process"/>
    <property type="evidence" value="ECO:0007669"/>
    <property type="project" value="TreeGrafter"/>
</dbReference>
<dbReference type="SUPFAM" id="SSF47336">
    <property type="entry name" value="ACP-like"/>
    <property type="match status" value="1"/>
</dbReference>
<dbReference type="FunFam" id="3.40.50.12780:FF:000014">
    <property type="entry name" value="Nonribosomal peptide synthetase 1"/>
    <property type="match status" value="1"/>
</dbReference>
<feature type="domain" description="Carrier" evidence="5">
    <location>
        <begin position="771"/>
        <end position="847"/>
    </location>
</feature>
<dbReference type="Gene3D" id="3.30.559.30">
    <property type="entry name" value="Nonribosomal peptide synthetase, condensation domain"/>
    <property type="match status" value="2"/>
</dbReference>
<dbReference type="Proteomes" id="UP000738349">
    <property type="component" value="Unassembled WGS sequence"/>
</dbReference>
<accession>A0A9P9DVK2</accession>
<dbReference type="Gene3D" id="3.30.300.30">
    <property type="match status" value="1"/>
</dbReference>
<comment type="caution">
    <text evidence="6">The sequence shown here is derived from an EMBL/GenBank/DDBJ whole genome shotgun (WGS) entry which is preliminary data.</text>
</comment>
<evidence type="ECO:0000256" key="3">
    <source>
        <dbReference type="ARBA" id="ARBA00022598"/>
    </source>
</evidence>
<dbReference type="NCBIfam" id="TIGR01733">
    <property type="entry name" value="AA-adenyl-dom"/>
    <property type="match status" value="1"/>
</dbReference>
<sequence>MPTENENKMEQAEYWRTALAEYDSVPFSSLPPSIDKPVADSVLEHRLPQSRNGFDDAKTSTLARAAWALVAGSMSNADDVVFGATMSAGYILPVRIKPGREQKVSEYLQTVQRQMEQMVQVEQAGGLEYIATLSDETRQACAFQTLLVMHSHEGNGTHQHLHRDHALVLEMRLGLVEPTVTARFDPRVIEPWAVQTLLNGLAHVMQQLQLAGPEQTISNIEMVVPRDLDQLWAWNSTVPAAVDQCAHDIIRDVALAQPNAPAVDAWDGSLTYGELDNLATRLAGHLIGLGIGPGVLVPLCFEKSVWTTVAILGVLKAGGAFLHLIHTLPEQRLQSIAHQTKASVILCSASNMALSSQLASQALVIDTGFFAKLDGRSSKTLPSVDPSVTMYIVFTSGSTGTPKGVVISHRNLASALHHQRQRLGFTSQSRVFDFSAYSFDMSVYNVFTALTVGSCLCVPSDQDRRDKLAESMVASRATVLITTASVARTLSPRDVPSLQLIGFIGEELRRNDVETWWGKVQVIAMYGPAECTPICHLNGTAVSLDVATQLGRGNGVSTWIVDPDDHNRLLPPGCIGEILLEGPIVGQGYLHDAEKTAAAFITDPKWLLRGTSTRPGRHGRLYKTGDLGRLGRDGSLAFAGRKDTQVKIRGQRVELGEVEVGVLQCVPEASHVVAEVIVPRGKNASPTLAAFLQIDSLEEADATIVPISADVEAKLNERLPTYMVPAVFFAIKTLPVNSNGKMNRAKLREIGASFSARSLAEARTAAGPKRPSTSSMEQQIQAIWARVLDMEPEQIGLDDSFFRLGGDSIAAMRVVREAREYGIEISVANILRHPTLDMMASQAVQLRRGSTESISPFSLLGDGVDITSVIQDLSTEYGLEATKIQDAYPCTPLQEGLVALTSKRSGDYILQSTLELPVDIDIQRFRDAWQQVVKAIPILQTRIVQHSLGLLQLVLDEDIQWKEATSLDEYIQHDQKLPIDLGQPLTRYGLVEEPGKRYFVWTAHHALYDGWSLPLVMNAVTRAYRGEVIAKPPSFNAFVKYIGEQDEQAMVEYWQQYLADCNSAPFPALPYSVQQPVADTVKQRQLSLPQQSRAITASTLARAAWALVAGSLTNSDDVVFGVTLSGRNAPVPGLDEMPAPTIATVPVRIRLDRGLTVSDYLETVQQQAADMIPFEQTGLQRISKASADSKQACMFQTLLVVHP</sequence>
<proteinExistence type="inferred from homology"/>
<keyword evidence="7" id="KW-1185">Reference proteome</keyword>
<dbReference type="CDD" id="cd05918">
    <property type="entry name" value="A_NRPS_SidN3_like"/>
    <property type="match status" value="1"/>
</dbReference>
<name>A0A9P9DVK2_9HYPO</name>
<dbReference type="InterPro" id="IPR042099">
    <property type="entry name" value="ANL_N_sf"/>
</dbReference>
<keyword evidence="3" id="KW-0436">Ligase</keyword>
<dbReference type="SUPFAM" id="SSF56801">
    <property type="entry name" value="Acetyl-CoA synthetase-like"/>
    <property type="match status" value="1"/>
</dbReference>
<dbReference type="InterPro" id="IPR045851">
    <property type="entry name" value="AMP-bd_C_sf"/>
</dbReference>
<dbReference type="GO" id="GO:0005737">
    <property type="term" value="C:cytoplasm"/>
    <property type="evidence" value="ECO:0007669"/>
    <property type="project" value="TreeGrafter"/>
</dbReference>
<evidence type="ECO:0000256" key="4">
    <source>
        <dbReference type="ARBA" id="ARBA00029454"/>
    </source>
</evidence>
<evidence type="ECO:0000259" key="5">
    <source>
        <dbReference type="PROSITE" id="PS50075"/>
    </source>
</evidence>
<dbReference type="InterPro" id="IPR020845">
    <property type="entry name" value="AMP-binding_CS"/>
</dbReference>
<keyword evidence="1" id="KW-0596">Phosphopantetheine</keyword>
<dbReference type="Pfam" id="PF00550">
    <property type="entry name" value="PP-binding"/>
    <property type="match status" value="1"/>
</dbReference>
<dbReference type="PROSITE" id="PS00012">
    <property type="entry name" value="PHOSPHOPANTETHEINE"/>
    <property type="match status" value="1"/>
</dbReference>
<reference evidence="6" key="1">
    <citation type="journal article" date="2021" name="Nat. Commun.">
        <title>Genetic determinants of endophytism in the Arabidopsis root mycobiome.</title>
        <authorList>
            <person name="Mesny F."/>
            <person name="Miyauchi S."/>
            <person name="Thiergart T."/>
            <person name="Pickel B."/>
            <person name="Atanasova L."/>
            <person name="Karlsson M."/>
            <person name="Huettel B."/>
            <person name="Barry K.W."/>
            <person name="Haridas S."/>
            <person name="Chen C."/>
            <person name="Bauer D."/>
            <person name="Andreopoulos W."/>
            <person name="Pangilinan J."/>
            <person name="LaButti K."/>
            <person name="Riley R."/>
            <person name="Lipzen A."/>
            <person name="Clum A."/>
            <person name="Drula E."/>
            <person name="Henrissat B."/>
            <person name="Kohler A."/>
            <person name="Grigoriev I.V."/>
            <person name="Martin F.M."/>
            <person name="Hacquard S."/>
        </authorList>
    </citation>
    <scope>NUCLEOTIDE SEQUENCE</scope>
    <source>
        <strain evidence="6">MPI-CAGE-AT-0147</strain>
    </source>
</reference>
<dbReference type="CDD" id="cd19545">
    <property type="entry name" value="FUM14_C_NRPS-like"/>
    <property type="match status" value="1"/>
</dbReference>
<dbReference type="Gene3D" id="3.40.50.12780">
    <property type="entry name" value="N-terminal domain of ligase-like"/>
    <property type="match status" value="1"/>
</dbReference>
<dbReference type="AlphaFoldDB" id="A0A9P9DVK2"/>
<dbReference type="PANTHER" id="PTHR45527:SF3">
    <property type="entry name" value="SIDEROPHORE SYNTHETASE (EUROFUNG)"/>
    <property type="match status" value="1"/>
</dbReference>